<dbReference type="GO" id="GO:0004558">
    <property type="term" value="F:alpha-1,4-glucosidase activity"/>
    <property type="evidence" value="ECO:0007669"/>
    <property type="project" value="UniProtKB-EC"/>
</dbReference>
<dbReference type="EC" id="3.2.1.-" evidence="6"/>
<evidence type="ECO:0000313" key="9">
    <source>
        <dbReference type="Proteomes" id="UP000015381"/>
    </source>
</evidence>
<dbReference type="SUPFAM" id="SSF51011">
    <property type="entry name" value="Glycosyl hydrolase domain"/>
    <property type="match status" value="1"/>
</dbReference>
<dbReference type="PATRIC" id="fig|1033806.12.peg.924"/>
<dbReference type="PANTHER" id="PTHR43863:SF2">
    <property type="entry name" value="MALTASE-GLUCOAMYLASE"/>
    <property type="match status" value="1"/>
</dbReference>
<sequence>MTPTHDDRPDALADRHVPDFDPVAADDATVTGPNVRITVLSARVLRLEYDPTETFEDRPSQLVWYRDRPVPDFAVTRGDDRLVVETDALTLEYDHGIEAAFTAETLSIELEDGTVWTYGDENEGNLGGALRTVDEVDGAAPLEDGLVSTDGWAVVDDTDRLVFGEDGWVEPRDAPESSEDLYFFGDGQDYETRLADFRAITGEVPMIPRWALGNWWSRYWEYTQDELRGVVEGFDERDIPLSVAVIDMDWHVVDNAYHDGWTGWTWNDEYFPDPAGFVEWLHDNDIKTTLNLHPAEGVHPHETQYADFAEFMGIDPDSEEPVEFDAADPQFLRGYFEHLINPMEDEEGVDFWWIDWQQWEQSPEMDGLDPLWALNHLHSLDRTRTGKRPFIFSRWPGLGGHRYPIGFSGDSYISWPSLRFQPHLTATSANVAYGWWSHDIGGHMGGEGDPQAFGELYARWTQFGALSPINRIHTTKHPFVDKRPWEFDGAITETLEDALSLRHELIPYLYTMAWRDHTEGVPLVRPMYYHHPEAEAAEESVHQYYFGSELLAAPHLSERDDETNLARRSVWLPEGEWFDFVTGEYHEGGRWLARYGDLADLPVYAKAGAIVPMDADARADTENPERLRIVAFPGADNTFDLYEDDGTTTAHRDGAYATTEFAQTFDGDRLTFEIGGAEGDLSEIPDERAYELQFRGVTEPADVDVEAPVEAETTYAAEEATLTVAFDAVAVEEGLTVSVTAAGESLLDRRDRTRSHVETLLESFRTHVTVKDHLLADFEPDGVAWLAEYVRVLSTVQLRALAETITGAGVDVLDHDDADRLVVWNPEDAPVTYQFSAFDWTEDPFRMEHTADRGDAPAFTAFDVHEAAVEGEVRLEYDGVFAVTAESEAEEKPEH</sequence>
<keyword evidence="2 7" id="KW-0378">Hydrolase</keyword>
<evidence type="ECO:0000313" key="8">
    <source>
        <dbReference type="Proteomes" id="UP000003861"/>
    </source>
</evidence>
<evidence type="ECO:0000259" key="3">
    <source>
        <dbReference type="Pfam" id="PF01055"/>
    </source>
</evidence>
<dbReference type="InterPro" id="IPR033403">
    <property type="entry name" value="DUF5110"/>
</dbReference>
<dbReference type="InterPro" id="IPR017853">
    <property type="entry name" value="GH"/>
</dbReference>
<evidence type="ECO:0000256" key="1">
    <source>
        <dbReference type="ARBA" id="ARBA00007806"/>
    </source>
</evidence>
<keyword evidence="9" id="KW-1185">Reference proteome</keyword>
<dbReference type="RefSeq" id="WP_008526804.1">
    <property type="nucleotide sequence ID" value="NC_021921.1"/>
</dbReference>
<dbReference type="Gene3D" id="2.60.40.1180">
    <property type="entry name" value="Golgi alpha-mannosidase II"/>
    <property type="match status" value="2"/>
</dbReference>
<organism evidence="7 8">
    <name type="scientific">Halorhabdus tiamatea SARL4B</name>
    <dbReference type="NCBI Taxonomy" id="1033806"/>
    <lineage>
        <taxon>Archaea</taxon>
        <taxon>Methanobacteriati</taxon>
        <taxon>Methanobacteriota</taxon>
        <taxon>Stenosarchaea group</taxon>
        <taxon>Halobacteria</taxon>
        <taxon>Halobacteriales</taxon>
        <taxon>Haloarculaceae</taxon>
        <taxon>Halorhabdus</taxon>
    </lineage>
</organism>
<reference evidence="7 8" key="1">
    <citation type="journal article" date="2011" name="J. Bacteriol.">
        <title>Genome sequence of Halorhabdus tiamatea, the first archaeon isolated from a deep-sea anoxic brine lake.</title>
        <authorList>
            <person name="Antunes A."/>
            <person name="Alam I."/>
            <person name="Bajic V.B."/>
            <person name="Stingl U."/>
        </authorList>
    </citation>
    <scope>NUCLEOTIDE SEQUENCE [LARGE SCALE GENOMIC DNA]</scope>
    <source>
        <strain evidence="7 8">SARL4B</strain>
    </source>
</reference>
<dbReference type="EMBL" id="AFNT02000056">
    <property type="protein sequence ID" value="ERJ04798.1"/>
    <property type="molecule type" value="Genomic_DNA"/>
</dbReference>
<dbReference type="InterPro" id="IPR048395">
    <property type="entry name" value="Glyco_hydro_31_C"/>
</dbReference>
<evidence type="ECO:0000313" key="7">
    <source>
        <dbReference type="EMBL" id="ERJ04798.1"/>
    </source>
</evidence>
<dbReference type="CDD" id="cd06595">
    <property type="entry name" value="GH31_u1"/>
    <property type="match status" value="1"/>
</dbReference>
<feature type="domain" description="DUF5110" evidence="4">
    <location>
        <begin position="627"/>
        <end position="696"/>
    </location>
</feature>
<gene>
    <name evidence="7" type="ORF">HLRTI_003234</name>
    <name evidence="6" type="ORF">HTIA_0930</name>
</gene>
<comment type="similarity">
    <text evidence="1 2">Belongs to the glycosyl hydrolase 31 family.</text>
</comment>
<dbReference type="InterPro" id="IPR000322">
    <property type="entry name" value="Glyco_hydro_31_TIM"/>
</dbReference>
<dbReference type="SUPFAM" id="SSF51445">
    <property type="entry name" value="(Trans)glycosidases"/>
    <property type="match status" value="1"/>
</dbReference>
<dbReference type="Proteomes" id="UP000015381">
    <property type="component" value="Chromosome I"/>
</dbReference>
<dbReference type="Proteomes" id="UP000003861">
    <property type="component" value="Unassembled WGS sequence"/>
</dbReference>
<dbReference type="EC" id="3.2.1.20" evidence="7"/>
<feature type="domain" description="Glycoside hydrolase family 31 TIM barrel" evidence="3">
    <location>
        <begin position="205"/>
        <end position="512"/>
    </location>
</feature>
<name>F7PLE9_9EURY</name>
<proteinExistence type="inferred from homology"/>
<dbReference type="EMBL" id="HF571520">
    <property type="protein sequence ID" value="CCQ33069.1"/>
    <property type="molecule type" value="Genomic_DNA"/>
</dbReference>
<dbReference type="GeneID" id="23797737"/>
<dbReference type="InterPro" id="IPR013780">
    <property type="entry name" value="Glyco_hydro_b"/>
</dbReference>
<feature type="domain" description="Glycosyl hydrolase family 31 C-terminal" evidence="5">
    <location>
        <begin position="520"/>
        <end position="611"/>
    </location>
</feature>
<dbReference type="AlphaFoldDB" id="F7PLE9"/>
<dbReference type="Pfam" id="PF01055">
    <property type="entry name" value="Glyco_hydro_31_2nd"/>
    <property type="match status" value="1"/>
</dbReference>
<keyword evidence="2 7" id="KW-0326">Glycosidase</keyword>
<dbReference type="Gene3D" id="3.20.20.80">
    <property type="entry name" value="Glycosidases"/>
    <property type="match status" value="1"/>
</dbReference>
<protein>
    <submittedName>
        <fullName evidence="7">Alpha-glucosidase protein</fullName>
        <ecNumber evidence="7">3.2.1.20</ecNumber>
    </submittedName>
    <submittedName>
        <fullName evidence="6">Glycoside hydrolase, family GH31</fullName>
        <ecNumber evidence="6">3.2.1.-</ecNumber>
    </submittedName>
</protein>
<evidence type="ECO:0000259" key="5">
    <source>
        <dbReference type="Pfam" id="PF21365"/>
    </source>
</evidence>
<dbReference type="HOGENOM" id="CLU_005043_1_0_2"/>
<accession>F7PLE9</accession>
<reference evidence="6 9" key="3">
    <citation type="journal article" date="2014" name="Environ. Microbiol.">
        <title>Halorhabdus tiamatea: proteogenomics and glycosidase activity measurements identify the first cultivated euryarchaeon from a deep-sea anoxic brine lake as potential polysaccharide degrader.</title>
        <authorList>
            <person name="Werner J."/>
            <person name="Ferrer M."/>
            <person name="Michel G."/>
            <person name="Mann A.J."/>
            <person name="Huang S."/>
            <person name="Juarez S."/>
            <person name="Ciordia S."/>
            <person name="Albar J.P."/>
            <person name="Alcaide M."/>
            <person name="La Cono V."/>
            <person name="Yakimov M.M."/>
            <person name="Antunes A."/>
            <person name="Taborda M."/>
            <person name="Da Costa M.S."/>
            <person name="Amann R.I."/>
            <person name="Gloeckner F.O."/>
            <person name="Golyshina O.V."/>
            <person name="Golyshin P.N."/>
            <person name="Teeling H."/>
        </authorList>
    </citation>
    <scope>NUCLEOTIDE SEQUENCE [LARGE SCALE GENOMIC DNA]</scope>
    <source>
        <strain evidence="9">SARL4B</strain>
        <strain evidence="6">Type strain: SARL4B</strain>
    </source>
</reference>
<evidence type="ECO:0000313" key="6">
    <source>
        <dbReference type="EMBL" id="CCQ33069.1"/>
    </source>
</evidence>
<reference evidence="7 8" key="2">
    <citation type="journal article" date="2013" name="PLoS ONE">
        <title>INDIGO - INtegrated Data Warehouse of MIcrobial GenOmes with Examples from the Red Sea Extremophiles.</title>
        <authorList>
            <person name="Alam I."/>
            <person name="Antunes A."/>
            <person name="Kamau A.A."/>
            <person name="Ba Alawi W."/>
            <person name="Kalkatawi M."/>
            <person name="Stingl U."/>
            <person name="Bajic V.B."/>
        </authorList>
    </citation>
    <scope>NUCLEOTIDE SEQUENCE [LARGE SCALE GENOMIC DNA]</scope>
    <source>
        <strain evidence="7 8">SARL4B</strain>
    </source>
</reference>
<dbReference type="KEGG" id="hti:HTIA_0930"/>
<dbReference type="Pfam" id="PF17137">
    <property type="entry name" value="DUF5110"/>
    <property type="match status" value="1"/>
</dbReference>
<dbReference type="GO" id="GO:0005975">
    <property type="term" value="P:carbohydrate metabolic process"/>
    <property type="evidence" value="ECO:0007669"/>
    <property type="project" value="InterPro"/>
</dbReference>
<dbReference type="Gene3D" id="2.60.40.1760">
    <property type="entry name" value="glycosyl hydrolase (family 31)"/>
    <property type="match status" value="1"/>
</dbReference>
<dbReference type="PANTHER" id="PTHR43863">
    <property type="entry name" value="HYDROLASE, PUTATIVE (AFU_ORTHOLOGUE AFUA_1G03140)-RELATED"/>
    <property type="match status" value="1"/>
</dbReference>
<evidence type="ECO:0000256" key="2">
    <source>
        <dbReference type="RuleBase" id="RU361185"/>
    </source>
</evidence>
<evidence type="ECO:0000259" key="4">
    <source>
        <dbReference type="Pfam" id="PF17137"/>
    </source>
</evidence>
<dbReference type="STRING" id="1033806.HTIA_0930"/>
<dbReference type="eggNOG" id="arCOG03663">
    <property type="taxonomic scope" value="Archaea"/>
</dbReference>
<dbReference type="Pfam" id="PF21365">
    <property type="entry name" value="Glyco_hydro_31_3rd"/>
    <property type="match status" value="1"/>
</dbReference>
<dbReference type="OrthoDB" id="27033at2157"/>
<dbReference type="InterPro" id="IPR051816">
    <property type="entry name" value="Glycosyl_Hydrolase_31"/>
</dbReference>